<dbReference type="Gene3D" id="1.20.1330.10">
    <property type="entry name" value="f41 fragment of flagellin, N-terminal domain"/>
    <property type="match status" value="2"/>
</dbReference>
<evidence type="ECO:0000256" key="2">
    <source>
        <dbReference type="ARBA" id="ARBA00004613"/>
    </source>
</evidence>
<protein>
    <submittedName>
        <fullName evidence="9">Flagellar hook-associated protein 3</fullName>
    </submittedName>
</protein>
<reference evidence="9 10" key="1">
    <citation type="submission" date="2018-05" db="EMBL/GenBank/DDBJ databases">
        <title>Abyssibacter profundi OUC007T gen. nov., sp. nov, a marine bacterium isolated from seawater of the Mariana Trench.</title>
        <authorList>
            <person name="Zhou S."/>
        </authorList>
    </citation>
    <scope>NUCLEOTIDE SEQUENCE [LARGE SCALE GENOMIC DNA]</scope>
    <source>
        <strain evidence="9 10">OUC007</strain>
    </source>
</reference>
<dbReference type="PANTHER" id="PTHR42792">
    <property type="entry name" value="FLAGELLIN"/>
    <property type="match status" value="1"/>
</dbReference>
<evidence type="ECO:0000313" key="10">
    <source>
        <dbReference type="Proteomes" id="UP000251800"/>
    </source>
</evidence>
<dbReference type="AlphaFoldDB" id="A0A383XQ78"/>
<dbReference type="InterPro" id="IPR013384">
    <property type="entry name" value="Flagell_FlgL"/>
</dbReference>
<dbReference type="Pfam" id="PF21158">
    <property type="entry name" value="flgK_1st_1"/>
    <property type="match status" value="1"/>
</dbReference>
<dbReference type="PANTHER" id="PTHR42792:SF1">
    <property type="entry name" value="FLAGELLAR HOOK-ASSOCIATED PROTEIN 3"/>
    <property type="match status" value="1"/>
</dbReference>
<dbReference type="Pfam" id="PF00669">
    <property type="entry name" value="Flagellin_N"/>
    <property type="match status" value="1"/>
</dbReference>
<gene>
    <name evidence="9" type="primary">flgL</name>
    <name evidence="9" type="ORF">DEH80_15695</name>
</gene>
<evidence type="ECO:0000259" key="6">
    <source>
        <dbReference type="Pfam" id="PF00669"/>
    </source>
</evidence>
<feature type="domain" description="Flagellin C-terminal" evidence="7">
    <location>
        <begin position="310"/>
        <end position="393"/>
    </location>
</feature>
<dbReference type="OrthoDB" id="9768249at2"/>
<evidence type="ECO:0000313" key="9">
    <source>
        <dbReference type="EMBL" id="PWN54782.1"/>
    </source>
</evidence>
<feature type="domain" description="Flagellar hook-associated protein 1 D2-like" evidence="8">
    <location>
        <begin position="195"/>
        <end position="272"/>
    </location>
</feature>
<evidence type="ECO:0000256" key="4">
    <source>
        <dbReference type="ARBA" id="ARBA00022525"/>
    </source>
</evidence>
<comment type="subcellular location">
    <subcellularLocation>
        <location evidence="1">Bacterial flagellum</location>
    </subcellularLocation>
    <subcellularLocation>
        <location evidence="2">Secreted</location>
    </subcellularLocation>
</comment>
<dbReference type="Proteomes" id="UP000251800">
    <property type="component" value="Unassembled WGS sequence"/>
</dbReference>
<comment type="similarity">
    <text evidence="3">Belongs to the bacterial flagellin family.</text>
</comment>
<sequence>MRISTAGFQNRTLDLIQQKQTELAHTQEQLASGQRLTRSADDPAAAARGVALDSALEQVTRYQSNISRVRERLVGEEAALDEATEVLNSVRQLAVQAGGSAVDASAAQAIAGQIRSQLADLYGIANRQGADGQALFVGTRAVEQAFSATGAGTTYHGDAQSREVRIGPGHRVADGDTGRAVFMDIPRGPTVQAAAANTGTAALTRLSVDATAAPADLPWTVQFSGGNWTVTGDSGATLGTGPYSSDEAFVVNGVSLQFANTPADGDQFTVQPAGQQDVFSRLDQIATALEGFDGSAGSRAQLTTTLYAGLEQIDTATDHVIDTRASVGNRLQSLDRAESSHEGVAVELMATLSDLRDVDIAEAASRLSLQITALEAAQQTLVRVQGLSLFRLL</sequence>
<dbReference type="EMBL" id="QEQK01000018">
    <property type="protein sequence ID" value="PWN54782.1"/>
    <property type="molecule type" value="Genomic_DNA"/>
</dbReference>
<dbReference type="GO" id="GO:0071973">
    <property type="term" value="P:bacterial-type flagellum-dependent cell motility"/>
    <property type="evidence" value="ECO:0007669"/>
    <property type="project" value="InterPro"/>
</dbReference>
<evidence type="ECO:0000256" key="3">
    <source>
        <dbReference type="ARBA" id="ARBA00005709"/>
    </source>
</evidence>
<evidence type="ECO:0000256" key="5">
    <source>
        <dbReference type="ARBA" id="ARBA00023143"/>
    </source>
</evidence>
<dbReference type="InterPro" id="IPR049119">
    <property type="entry name" value="FlgK_D2-like"/>
</dbReference>
<dbReference type="NCBIfam" id="TIGR02550">
    <property type="entry name" value="flagell_flgL"/>
    <property type="match status" value="1"/>
</dbReference>
<comment type="caution">
    <text evidence="9">The sequence shown here is derived from an EMBL/GenBank/DDBJ whole genome shotgun (WGS) entry which is preliminary data.</text>
</comment>
<keyword evidence="9" id="KW-0282">Flagellum</keyword>
<dbReference type="GO" id="GO:0005576">
    <property type="term" value="C:extracellular region"/>
    <property type="evidence" value="ECO:0007669"/>
    <property type="project" value="UniProtKB-SubCell"/>
</dbReference>
<keyword evidence="10" id="KW-1185">Reference proteome</keyword>
<feature type="domain" description="Flagellin N-terminal" evidence="6">
    <location>
        <begin position="3"/>
        <end position="139"/>
    </location>
</feature>
<evidence type="ECO:0000256" key="1">
    <source>
        <dbReference type="ARBA" id="ARBA00004365"/>
    </source>
</evidence>
<evidence type="ECO:0000259" key="8">
    <source>
        <dbReference type="Pfam" id="PF21158"/>
    </source>
</evidence>
<dbReference type="InterPro" id="IPR001492">
    <property type="entry name" value="Flagellin"/>
</dbReference>
<dbReference type="GO" id="GO:0009424">
    <property type="term" value="C:bacterial-type flagellum hook"/>
    <property type="evidence" value="ECO:0007669"/>
    <property type="project" value="InterPro"/>
</dbReference>
<dbReference type="InterPro" id="IPR001029">
    <property type="entry name" value="Flagellin_N"/>
</dbReference>
<dbReference type="RefSeq" id="WP_109721468.1">
    <property type="nucleotide sequence ID" value="NZ_QEQK01000018.1"/>
</dbReference>
<dbReference type="InterPro" id="IPR046358">
    <property type="entry name" value="Flagellin_C"/>
</dbReference>
<organism evidence="9 10">
    <name type="scientific">Abyssibacter profundi</name>
    <dbReference type="NCBI Taxonomy" id="2182787"/>
    <lineage>
        <taxon>Bacteria</taxon>
        <taxon>Pseudomonadati</taxon>
        <taxon>Pseudomonadota</taxon>
        <taxon>Gammaproteobacteria</taxon>
        <taxon>Chromatiales</taxon>
        <taxon>Oceanococcaceae</taxon>
        <taxon>Abyssibacter</taxon>
    </lineage>
</organism>
<keyword evidence="9" id="KW-0969">Cilium</keyword>
<name>A0A383XQ78_9GAMM</name>
<keyword evidence="5" id="KW-0975">Bacterial flagellum</keyword>
<evidence type="ECO:0000259" key="7">
    <source>
        <dbReference type="Pfam" id="PF00700"/>
    </source>
</evidence>
<dbReference type="Pfam" id="PF00700">
    <property type="entry name" value="Flagellin_C"/>
    <property type="match status" value="1"/>
</dbReference>
<accession>A0A383XQ78</accession>
<keyword evidence="4" id="KW-0964">Secreted</keyword>
<dbReference type="SUPFAM" id="SSF64518">
    <property type="entry name" value="Phase 1 flagellin"/>
    <property type="match status" value="1"/>
</dbReference>
<dbReference type="GO" id="GO:0005198">
    <property type="term" value="F:structural molecule activity"/>
    <property type="evidence" value="ECO:0007669"/>
    <property type="project" value="InterPro"/>
</dbReference>
<keyword evidence="9" id="KW-0966">Cell projection</keyword>
<proteinExistence type="inferred from homology"/>